<accession>A0A2K3NF78</accession>
<feature type="compositionally biased region" description="Basic and acidic residues" evidence="1">
    <location>
        <begin position="82"/>
        <end position="111"/>
    </location>
</feature>
<evidence type="ECO:0000313" key="6">
    <source>
        <dbReference type="Proteomes" id="UP000236291"/>
    </source>
</evidence>
<dbReference type="AlphaFoldDB" id="A0A2K3NF78"/>
<dbReference type="EMBL" id="ASHM01020427">
    <property type="protein sequence ID" value="PNY01693.1"/>
    <property type="molecule type" value="Genomic_DNA"/>
</dbReference>
<dbReference type="EMBL" id="ASHM01018203">
    <property type="protein sequence ID" value="PNX99821.1"/>
    <property type="molecule type" value="Genomic_DNA"/>
</dbReference>
<gene>
    <name evidence="3" type="ORF">L195_g018021</name>
    <name evidence="4" type="ORF">L195_g023091</name>
    <name evidence="5" type="ORF">L195_g024994</name>
</gene>
<feature type="compositionally biased region" description="Polar residues" evidence="1">
    <location>
        <begin position="158"/>
        <end position="168"/>
    </location>
</feature>
<dbReference type="InterPro" id="IPR013989">
    <property type="entry name" value="Dev_and_cell_death_domain"/>
</dbReference>
<evidence type="ECO:0000313" key="5">
    <source>
        <dbReference type="EMBL" id="PNY01693.1"/>
    </source>
</evidence>
<dbReference type="PANTHER" id="PTHR46444">
    <property type="entry name" value="DCD (DEVELOPMENT AND CELL DEATH) DOMAIN PROTEIN-RELATED"/>
    <property type="match status" value="1"/>
</dbReference>
<dbReference type="PANTHER" id="PTHR46444:SF3">
    <property type="entry name" value="DCD (DEVELOPMENT AND CELL DEATH) DOMAIN PROTEIN"/>
    <property type="match status" value="1"/>
</dbReference>
<feature type="compositionally biased region" description="Basic and acidic residues" evidence="1">
    <location>
        <begin position="235"/>
        <end position="251"/>
    </location>
</feature>
<dbReference type="SMART" id="SM00767">
    <property type="entry name" value="DCD"/>
    <property type="match status" value="1"/>
</dbReference>
<name>A0A2K3NF78_TRIPR</name>
<feature type="compositionally biased region" description="Basic and acidic residues" evidence="1">
    <location>
        <begin position="121"/>
        <end position="151"/>
    </location>
</feature>
<reference evidence="5 6" key="1">
    <citation type="journal article" date="2014" name="Am. J. Bot.">
        <title>Genome assembly and annotation for red clover (Trifolium pratense; Fabaceae).</title>
        <authorList>
            <person name="Istvanek J."/>
            <person name="Jaros M."/>
            <person name="Krenek A."/>
            <person name="Repkova J."/>
        </authorList>
    </citation>
    <scope>NUCLEOTIDE SEQUENCE [LARGE SCALE GENOMIC DNA]</scope>
    <source>
        <strain evidence="6">cv. Tatra</strain>
        <tissue evidence="5">Young leaves</tissue>
    </source>
</reference>
<feature type="compositionally biased region" description="Basic and acidic residues" evidence="1">
    <location>
        <begin position="1"/>
        <end position="54"/>
    </location>
</feature>
<evidence type="ECO:0000313" key="4">
    <source>
        <dbReference type="EMBL" id="PNX99821.1"/>
    </source>
</evidence>
<reference evidence="5 6" key="2">
    <citation type="journal article" date="2017" name="Front. Plant Sci.">
        <title>Gene Classification and Mining of Molecular Markers Useful in Red Clover (Trifolium pratense) Breeding.</title>
        <authorList>
            <person name="Istvanek J."/>
            <person name="Dluhosova J."/>
            <person name="Dluhos P."/>
            <person name="Patkova L."/>
            <person name="Nedelnik J."/>
            <person name="Repkova J."/>
        </authorList>
    </citation>
    <scope>NUCLEOTIDE SEQUENCE [LARGE SCALE GENOMIC DNA]</scope>
    <source>
        <strain evidence="6">cv. Tatra</strain>
        <tissue evidence="5">Young leaves</tissue>
    </source>
</reference>
<evidence type="ECO:0000256" key="1">
    <source>
        <dbReference type="SAM" id="MobiDB-lite"/>
    </source>
</evidence>
<feature type="compositionally biased region" description="Basic residues" evidence="1">
    <location>
        <begin position="213"/>
        <end position="234"/>
    </location>
</feature>
<evidence type="ECO:0000259" key="2">
    <source>
        <dbReference type="PROSITE" id="PS51222"/>
    </source>
</evidence>
<comment type="caution">
    <text evidence="5">The sequence shown here is derived from an EMBL/GenBank/DDBJ whole genome shotgun (WGS) entry which is preliminary data.</text>
</comment>
<organism evidence="5 6">
    <name type="scientific">Trifolium pratense</name>
    <name type="common">Red clover</name>
    <dbReference type="NCBI Taxonomy" id="57577"/>
    <lineage>
        <taxon>Eukaryota</taxon>
        <taxon>Viridiplantae</taxon>
        <taxon>Streptophyta</taxon>
        <taxon>Embryophyta</taxon>
        <taxon>Tracheophyta</taxon>
        <taxon>Spermatophyta</taxon>
        <taxon>Magnoliopsida</taxon>
        <taxon>eudicotyledons</taxon>
        <taxon>Gunneridae</taxon>
        <taxon>Pentapetalae</taxon>
        <taxon>rosids</taxon>
        <taxon>fabids</taxon>
        <taxon>Fabales</taxon>
        <taxon>Fabaceae</taxon>
        <taxon>Papilionoideae</taxon>
        <taxon>50 kb inversion clade</taxon>
        <taxon>NPAAA clade</taxon>
        <taxon>Hologalegina</taxon>
        <taxon>IRL clade</taxon>
        <taxon>Trifolieae</taxon>
        <taxon>Trifolium</taxon>
    </lineage>
</organism>
<proteinExistence type="predicted"/>
<feature type="compositionally biased region" description="Basic residues" evidence="1">
    <location>
        <begin position="321"/>
        <end position="331"/>
    </location>
</feature>
<dbReference type="Pfam" id="PF10539">
    <property type="entry name" value="Dev_Cell_Death"/>
    <property type="match status" value="1"/>
</dbReference>
<protein>
    <recommendedName>
        <fullName evidence="2">DCD domain-containing protein</fullName>
    </recommendedName>
</protein>
<dbReference type="EMBL" id="ASHM01012875">
    <property type="protein sequence ID" value="PNX94840.1"/>
    <property type="molecule type" value="Genomic_DNA"/>
</dbReference>
<feature type="domain" description="DCD" evidence="2">
    <location>
        <begin position="361"/>
        <end position="488"/>
    </location>
</feature>
<evidence type="ECO:0000313" key="3">
    <source>
        <dbReference type="EMBL" id="PNX94840.1"/>
    </source>
</evidence>
<feature type="compositionally biased region" description="Basic and acidic residues" evidence="1">
    <location>
        <begin position="286"/>
        <end position="320"/>
    </location>
</feature>
<feature type="compositionally biased region" description="Basic and acidic residues" evidence="1">
    <location>
        <begin position="348"/>
        <end position="358"/>
    </location>
</feature>
<feature type="region of interest" description="Disordered" evidence="1">
    <location>
        <begin position="1"/>
        <end position="358"/>
    </location>
</feature>
<dbReference type="PROSITE" id="PS51222">
    <property type="entry name" value="DCD"/>
    <property type="match status" value="1"/>
</dbReference>
<dbReference type="Proteomes" id="UP000236291">
    <property type="component" value="Unassembled WGS sequence"/>
</dbReference>
<sequence length="716" mass="82255">MDQEESKIDTEHNIDQEERIVDTEHNTDEEENKLGSEKNIDQEVSKMGTEHNMDQEECGVGTEHNTDQEESKIITVDSMDQDESKMGTEDNMDQEKSRVDTEHNMDQDESKIGTVDNLDQDESKMGTEDNMDQEKSRVDTEHNMDQEESKMGTKNLPDFSSSPNPQSSENDDSKKDTGLPEGSSKPELSEKITPQSLKAKKIVKKSLVGVAKLKAKKNKRTPQIVRKKIKRKIKKVGDNAESSHKEDDKQISDSPRQNEPPKEKNQEAGNNDVKKSHNTISNDQSSTEKSRQDKKDEEINLSDKTEQEQKSEEKHTESNKGSRRRKNKNKQKGKEKNLPNDQETSLPNDKEKSLSNDKKSGKLGGLIFMCSAKTKPDCFRYRVMGVSAAKKDDILKIKPGLKLFLYDFDLKLLYGIYKASSSGRMKLEPRAFGGKFPAQVRFKIVSDSFPLPESIFKKAIKDNYNKKNKFKPELTVAQVRKLTRLFRPVGAHSAVQQPVYSPPKAIIREREVPGRVRESQHHSHRERAAGHRFERREDIPRDSFLMEMNYRAYDRRNVATTSHVNPIMEPYERDYEHRLVEPRYRSNVPAHVESLRRDPIYLNDREQQSYTRVFSDHINDPYAYRYGASSRDAYLAPLSREDIAPSSYLAGGRPFSGTDNLRRREIVDDRHYSIYSAADSLPDYHPIQPYRGDKLESSPIRVSARYSFAGPSFSRR</sequence>